<evidence type="ECO:0000256" key="3">
    <source>
        <dbReference type="ARBA" id="ARBA00022801"/>
    </source>
</evidence>
<dbReference type="FunCoup" id="A0A482XSC9">
    <property type="interactions" value="1"/>
</dbReference>
<keyword evidence="3" id="KW-0378">Hydrolase</keyword>
<keyword evidence="2" id="KW-0645">Protease</keyword>
<dbReference type="AlphaFoldDB" id="A0A482XSC9"/>
<feature type="compositionally biased region" description="Low complexity" evidence="4">
    <location>
        <begin position="248"/>
        <end position="258"/>
    </location>
</feature>
<comment type="similarity">
    <text evidence="1">Belongs to the DeSI family.</text>
</comment>
<feature type="compositionally biased region" description="Basic and acidic residues" evidence="4">
    <location>
        <begin position="266"/>
        <end position="282"/>
    </location>
</feature>
<comment type="caution">
    <text evidence="6">The sequence shown here is derived from an EMBL/GenBank/DDBJ whole genome shotgun (WGS) entry which is preliminary data.</text>
</comment>
<dbReference type="SMART" id="SM01179">
    <property type="entry name" value="DUF862"/>
    <property type="match status" value="1"/>
</dbReference>
<dbReference type="GO" id="GO:0008233">
    <property type="term" value="F:peptidase activity"/>
    <property type="evidence" value="ECO:0007669"/>
    <property type="project" value="UniProtKB-KW"/>
</dbReference>
<name>A0A482XSC9_LAOST</name>
<dbReference type="PROSITE" id="PS51858">
    <property type="entry name" value="PPPDE"/>
    <property type="match status" value="1"/>
</dbReference>
<evidence type="ECO:0000256" key="1">
    <source>
        <dbReference type="ARBA" id="ARBA00008140"/>
    </source>
</evidence>
<keyword evidence="7" id="KW-1185">Reference proteome</keyword>
<dbReference type="STRING" id="195883.A0A482XSC9"/>
<dbReference type="GO" id="GO:0006508">
    <property type="term" value="P:proteolysis"/>
    <property type="evidence" value="ECO:0007669"/>
    <property type="project" value="UniProtKB-KW"/>
</dbReference>
<dbReference type="Gene3D" id="3.90.1720.30">
    <property type="entry name" value="PPPDE domains"/>
    <property type="match status" value="1"/>
</dbReference>
<evidence type="ECO:0000313" key="7">
    <source>
        <dbReference type="Proteomes" id="UP000291343"/>
    </source>
</evidence>
<feature type="compositionally biased region" description="Basic residues" evidence="4">
    <location>
        <begin position="231"/>
        <end position="244"/>
    </location>
</feature>
<organism evidence="6 7">
    <name type="scientific">Laodelphax striatellus</name>
    <name type="common">Small brown planthopper</name>
    <name type="synonym">Delphax striatella</name>
    <dbReference type="NCBI Taxonomy" id="195883"/>
    <lineage>
        <taxon>Eukaryota</taxon>
        <taxon>Metazoa</taxon>
        <taxon>Ecdysozoa</taxon>
        <taxon>Arthropoda</taxon>
        <taxon>Hexapoda</taxon>
        <taxon>Insecta</taxon>
        <taxon>Pterygota</taxon>
        <taxon>Neoptera</taxon>
        <taxon>Paraneoptera</taxon>
        <taxon>Hemiptera</taxon>
        <taxon>Auchenorrhyncha</taxon>
        <taxon>Fulgoroidea</taxon>
        <taxon>Delphacidae</taxon>
        <taxon>Criomorphinae</taxon>
        <taxon>Laodelphax</taxon>
    </lineage>
</organism>
<evidence type="ECO:0000256" key="2">
    <source>
        <dbReference type="ARBA" id="ARBA00022670"/>
    </source>
</evidence>
<dbReference type="OrthoDB" id="21221at2759"/>
<gene>
    <name evidence="6" type="ORF">LSTR_LSTR003272</name>
</gene>
<feature type="region of interest" description="Disordered" evidence="4">
    <location>
        <begin position="213"/>
        <end position="317"/>
    </location>
</feature>
<dbReference type="PANTHER" id="PTHR12378">
    <property type="entry name" value="DESUMOYLATING ISOPEPTIDASE"/>
    <property type="match status" value="1"/>
</dbReference>
<dbReference type="GO" id="GO:0070646">
    <property type="term" value="P:protein modification by small protein removal"/>
    <property type="evidence" value="ECO:0007669"/>
    <property type="project" value="TreeGrafter"/>
</dbReference>
<evidence type="ECO:0000313" key="6">
    <source>
        <dbReference type="EMBL" id="RZF48892.1"/>
    </source>
</evidence>
<evidence type="ECO:0000256" key="4">
    <source>
        <dbReference type="SAM" id="MobiDB-lite"/>
    </source>
</evidence>
<dbReference type="Pfam" id="PF05903">
    <property type="entry name" value="Peptidase_C97"/>
    <property type="match status" value="1"/>
</dbReference>
<feature type="compositionally biased region" description="Basic and acidic residues" evidence="4">
    <location>
        <begin position="213"/>
        <end position="230"/>
    </location>
</feature>
<feature type="compositionally biased region" description="Polar residues" evidence="4">
    <location>
        <begin position="291"/>
        <end position="301"/>
    </location>
</feature>
<dbReference type="Proteomes" id="UP000291343">
    <property type="component" value="Unassembled WGS sequence"/>
</dbReference>
<dbReference type="EMBL" id="QKKF02000897">
    <property type="protein sequence ID" value="RZF48892.1"/>
    <property type="molecule type" value="Genomic_DNA"/>
</dbReference>
<dbReference type="InterPro" id="IPR042266">
    <property type="entry name" value="PPPDE_sf"/>
</dbReference>
<protein>
    <recommendedName>
        <fullName evidence="5">PPPDE domain-containing protein</fullName>
    </recommendedName>
</protein>
<proteinExistence type="inferred from homology"/>
<dbReference type="InterPro" id="IPR008580">
    <property type="entry name" value="PPPDE_dom"/>
</dbReference>
<evidence type="ECO:0000259" key="5">
    <source>
        <dbReference type="PROSITE" id="PS51858"/>
    </source>
</evidence>
<sequence>MSEDGTPVTLYIYDLSKGLATAISPFLLDEEPNGTNTPGLAENKMNSSCETEDNKNENCEVVEGIWHTSIVIYGKEHFFGSDGISICDPGGTALGEPQRTVDLGVTYIPRAVFEDYLEGLRTSTFRGDQYSLFKHNCNNFSNELSQFLVGQQIPQYILNLPEHILAKLSGSGFGQQLNGILSNLSASIQPTNGRREDSPDYVQLTSAIEEARRTSHVLEEKRNELNEKLARREKKKNKKKRKEAKRASSVISNGHSSSGEILSEVSRYREEQSRESSRRMSEPVEVMPSAENGSNHVTSNEVVDDLEAEERREREERKKMRDPPVVYRDLLDIRVEFDALVGLIDGKLTPEEMQSLEELHQYMLEDEGSWALGDSFLTFIDRLLHDKTLSEEVPIKTLNVLACAALKDDVILLLHQDRKEHILMNYANEVDRLPLEQQKGLALFMCNLFENISSTEWMLYISEWQLGTTRISNIRVTTKVAVNSLLAENADLKDRGSAIVHNLACKAVKTVVFDDVAVELTMAILQFFNSNPPEEQLFRCMKALTRFCQISSQDVPQLIQMIGPNPSTFKGKSERIDNCIAEISKKLR</sequence>
<feature type="domain" description="PPPDE" evidence="5">
    <location>
        <begin position="6"/>
        <end position="182"/>
    </location>
</feature>
<dbReference type="InParanoid" id="A0A482XSC9"/>
<dbReference type="SMR" id="A0A482XSC9"/>
<accession>A0A482XSC9</accession>
<reference evidence="6 7" key="1">
    <citation type="journal article" date="2017" name="Gigascience">
        <title>Genome sequence of the small brown planthopper, Laodelphax striatellus.</title>
        <authorList>
            <person name="Zhu J."/>
            <person name="Jiang F."/>
            <person name="Wang X."/>
            <person name="Yang P."/>
            <person name="Bao Y."/>
            <person name="Zhao W."/>
            <person name="Wang W."/>
            <person name="Lu H."/>
            <person name="Wang Q."/>
            <person name="Cui N."/>
            <person name="Li J."/>
            <person name="Chen X."/>
            <person name="Luo L."/>
            <person name="Yu J."/>
            <person name="Kang L."/>
            <person name="Cui F."/>
        </authorList>
    </citation>
    <scope>NUCLEOTIDE SEQUENCE [LARGE SCALE GENOMIC DNA]</scope>
    <source>
        <strain evidence="6">Lst14</strain>
    </source>
</reference>
<dbReference type="PANTHER" id="PTHR12378:SF7">
    <property type="entry name" value="DESUMOYLATING ISOPEPTIDASE 1"/>
    <property type="match status" value="1"/>
</dbReference>